<reference evidence="3" key="1">
    <citation type="submission" date="2021-07" db="EMBL/GenBank/DDBJ databases">
        <authorList>
            <person name="Durling M."/>
        </authorList>
    </citation>
    <scope>NUCLEOTIDE SEQUENCE</scope>
</reference>
<sequence>MAEAISLGASIIAFIGLAGQIAQGCSYVRTLIEDIVDAPDDVRGLQREIRLYEGTLETFREALSNLEESGIPAQQSSSVQLALEFGNETLSKITGFIKKKMKSGRRLGQVRFAFDKGKCAMHSGQVERAKGFLSMAQAGIILALEHEHTLSNRAANRALETLTSQNEINSNTIEMIPSYLDRIALDTENLYKTVNSIKNQVSGQRHDLHTAIDTILNPLLTQRFNAFTSMFSESFRAIEEVRYKTRQTREAVENMTCTSDILRGLSSEMSQIVQITFRSVLTEFYLDNRCGDFISDFAKDDPQVVLSGSSRRAIGQYRTTRKYIRQIGVITVRSITTTFLERNRHNFLDAQHPRYFTVTRTYVELCPNPELLRFGVYGLAVHYGHASFQSTPELRLRVYNVIEGTAKIAIACGTGDLWTVRQLFNSGRASPFDHVWGRESLLYVATRAMFNFGSTGNVNPTGVIAVFKELSNHGLDPGAMEFDDGMGVLCFINTQMRVEENYMMDWHLGASINTHQYLVQIFLELARFILRSSTHEPFSQEDILFITSLSHILGRKTPLLDLLQTQQE</sequence>
<keyword evidence="1" id="KW-0175">Coiled coil</keyword>
<feature type="chain" id="PRO_5040176694" description="Fungal N-terminal domain-containing protein" evidence="2">
    <location>
        <begin position="25"/>
        <end position="568"/>
    </location>
</feature>
<accession>A0A9N9PVC2</accession>
<evidence type="ECO:0000256" key="2">
    <source>
        <dbReference type="SAM" id="SignalP"/>
    </source>
</evidence>
<feature type="signal peptide" evidence="2">
    <location>
        <begin position="1"/>
        <end position="24"/>
    </location>
</feature>
<protein>
    <recommendedName>
        <fullName evidence="5">Fungal N-terminal domain-containing protein</fullName>
    </recommendedName>
</protein>
<organism evidence="3 4">
    <name type="scientific">Hymenoscyphus fraxineus</name>
    <dbReference type="NCBI Taxonomy" id="746836"/>
    <lineage>
        <taxon>Eukaryota</taxon>
        <taxon>Fungi</taxon>
        <taxon>Dikarya</taxon>
        <taxon>Ascomycota</taxon>
        <taxon>Pezizomycotina</taxon>
        <taxon>Leotiomycetes</taxon>
        <taxon>Helotiales</taxon>
        <taxon>Helotiaceae</taxon>
        <taxon>Hymenoscyphus</taxon>
    </lineage>
</organism>
<evidence type="ECO:0000313" key="4">
    <source>
        <dbReference type="Proteomes" id="UP000696280"/>
    </source>
</evidence>
<evidence type="ECO:0008006" key="5">
    <source>
        <dbReference type="Google" id="ProtNLM"/>
    </source>
</evidence>
<keyword evidence="2" id="KW-0732">Signal</keyword>
<evidence type="ECO:0000313" key="3">
    <source>
        <dbReference type="EMBL" id="CAG8955447.1"/>
    </source>
</evidence>
<name>A0A9N9PVC2_9HELO</name>
<keyword evidence="4" id="KW-1185">Reference proteome</keyword>
<proteinExistence type="predicted"/>
<comment type="caution">
    <text evidence="3">The sequence shown here is derived from an EMBL/GenBank/DDBJ whole genome shotgun (WGS) entry which is preliminary data.</text>
</comment>
<gene>
    <name evidence="3" type="ORF">HYFRA_00010313</name>
</gene>
<dbReference type="AlphaFoldDB" id="A0A9N9PVC2"/>
<dbReference type="OrthoDB" id="3200163at2759"/>
<dbReference type="EMBL" id="CAJVRL010000063">
    <property type="protein sequence ID" value="CAG8955447.1"/>
    <property type="molecule type" value="Genomic_DNA"/>
</dbReference>
<evidence type="ECO:0000256" key="1">
    <source>
        <dbReference type="SAM" id="Coils"/>
    </source>
</evidence>
<feature type="coiled-coil region" evidence="1">
    <location>
        <begin position="42"/>
        <end position="69"/>
    </location>
</feature>
<dbReference type="Proteomes" id="UP000696280">
    <property type="component" value="Unassembled WGS sequence"/>
</dbReference>